<feature type="transmembrane region" description="Helical" evidence="1">
    <location>
        <begin position="321"/>
        <end position="344"/>
    </location>
</feature>
<gene>
    <name evidence="3" type="ORF">O0931_16495</name>
</gene>
<feature type="transmembrane region" description="Helical" evidence="1">
    <location>
        <begin position="12"/>
        <end position="31"/>
    </location>
</feature>
<dbReference type="InterPro" id="IPR002656">
    <property type="entry name" value="Acyl_transf_3_dom"/>
</dbReference>
<keyword evidence="3" id="KW-0808">Transferase</keyword>
<feature type="transmembrane region" description="Helical" evidence="1">
    <location>
        <begin position="172"/>
        <end position="189"/>
    </location>
</feature>
<evidence type="ECO:0000256" key="1">
    <source>
        <dbReference type="SAM" id="Phobius"/>
    </source>
</evidence>
<organism evidence="3 4">
    <name type="scientific">Pedobacter rhodius</name>
    <dbReference type="NCBI Taxonomy" id="3004098"/>
    <lineage>
        <taxon>Bacteria</taxon>
        <taxon>Pseudomonadati</taxon>
        <taxon>Bacteroidota</taxon>
        <taxon>Sphingobacteriia</taxon>
        <taxon>Sphingobacteriales</taxon>
        <taxon>Sphingobacteriaceae</taxon>
        <taxon>Pedobacter</taxon>
    </lineage>
</organism>
<feature type="domain" description="Acyltransferase 3" evidence="2">
    <location>
        <begin position="15"/>
        <end position="333"/>
    </location>
</feature>
<feature type="transmembrane region" description="Helical" evidence="1">
    <location>
        <begin position="231"/>
        <end position="248"/>
    </location>
</feature>
<feature type="transmembrane region" description="Helical" evidence="1">
    <location>
        <begin position="43"/>
        <end position="66"/>
    </location>
</feature>
<dbReference type="Proteomes" id="UP001144341">
    <property type="component" value="Unassembled WGS sequence"/>
</dbReference>
<proteinExistence type="predicted"/>
<feature type="transmembrane region" description="Helical" evidence="1">
    <location>
        <begin position="86"/>
        <end position="103"/>
    </location>
</feature>
<evidence type="ECO:0000313" key="4">
    <source>
        <dbReference type="Proteomes" id="UP001144341"/>
    </source>
</evidence>
<dbReference type="PANTHER" id="PTHR23028">
    <property type="entry name" value="ACETYLTRANSFERASE"/>
    <property type="match status" value="1"/>
</dbReference>
<feature type="transmembrane region" description="Helical" evidence="1">
    <location>
        <begin position="260"/>
        <end position="280"/>
    </location>
</feature>
<reference evidence="3" key="1">
    <citation type="submission" date="2022-12" db="EMBL/GenBank/DDBJ databases">
        <title>Genome sequence of SJ11.</title>
        <authorList>
            <person name="Woo H."/>
        </authorList>
    </citation>
    <scope>NUCLEOTIDE SEQUENCE</scope>
    <source>
        <strain evidence="3">SJ11</strain>
    </source>
</reference>
<dbReference type="InterPro" id="IPR050879">
    <property type="entry name" value="Acyltransferase_3"/>
</dbReference>
<feature type="transmembrane region" description="Helical" evidence="1">
    <location>
        <begin position="209"/>
        <end position="224"/>
    </location>
</feature>
<keyword evidence="1" id="KW-0472">Membrane</keyword>
<keyword evidence="3" id="KW-0012">Acyltransferase</keyword>
<comment type="caution">
    <text evidence="3">The sequence shown here is derived from an EMBL/GenBank/DDBJ whole genome shotgun (WGS) entry which is preliminary data.</text>
</comment>
<accession>A0ABT4L148</accession>
<dbReference type="EMBL" id="JAPWGL010000004">
    <property type="protein sequence ID" value="MCZ4224914.1"/>
    <property type="molecule type" value="Genomic_DNA"/>
</dbReference>
<keyword evidence="1" id="KW-1133">Transmembrane helix</keyword>
<name>A0ABT4L148_9SPHI</name>
<keyword evidence="4" id="KW-1185">Reference proteome</keyword>
<keyword evidence="1" id="KW-0812">Transmembrane</keyword>
<evidence type="ECO:0000313" key="3">
    <source>
        <dbReference type="EMBL" id="MCZ4224914.1"/>
    </source>
</evidence>
<dbReference type="GO" id="GO:0016746">
    <property type="term" value="F:acyltransferase activity"/>
    <property type="evidence" value="ECO:0007669"/>
    <property type="project" value="UniProtKB-KW"/>
</dbReference>
<dbReference type="RefSeq" id="WP_269416576.1">
    <property type="nucleotide sequence ID" value="NZ_JAPWGL010000004.1"/>
</dbReference>
<evidence type="ECO:0000259" key="2">
    <source>
        <dbReference type="Pfam" id="PF01757"/>
    </source>
</evidence>
<dbReference type="PANTHER" id="PTHR23028:SF134">
    <property type="entry name" value="PUTATIVE (AFU_ORTHOLOGUE AFUA_4G08520)-RELATED"/>
    <property type="match status" value="1"/>
</dbReference>
<feature type="transmembrane region" description="Helical" evidence="1">
    <location>
        <begin position="292"/>
        <end position="309"/>
    </location>
</feature>
<dbReference type="Pfam" id="PF01757">
    <property type="entry name" value="Acyl_transf_3"/>
    <property type="match status" value="1"/>
</dbReference>
<feature type="transmembrane region" description="Helical" evidence="1">
    <location>
        <begin position="115"/>
        <end position="133"/>
    </location>
</feature>
<sequence length="353" mass="39974">MNDNNTLVREHFEILDGLRGIAAIFVVAFHFMEMTIYDYSKILIGHSFLAVDFFFCLSGFVIAYSYDGRIEKLGTARFFRLRLIRLHPLVILGTLLGLLSFLFDPFSAPGKLPGYADIIPMFISGILLIPFPVLAERGFALFAFNAPAWSLFWEYVANIFYGTLLYRINRKYLSVLTLISAVLIGWVIFKSGSLTGGWDNKTFLDGGARVSYSFLAGILVYRFNWIIKNRLGFIGVAGLLMLAFIMPFSKWNWISEPIVVLFYFPLLVGLGAGATLAPNFKGLCTFSGKISYPLYMTHYSVIWIFLNFYNQYKPVPYINPIITLAVLLLIGFAYLVLIGFDIPVRAYLKRKAS</sequence>
<protein>
    <submittedName>
        <fullName evidence="3">Acyltransferase</fullName>
    </submittedName>
</protein>